<gene>
    <name evidence="4" type="ORF">SSCH_1560006</name>
</gene>
<dbReference type="GO" id="GO:0015562">
    <property type="term" value="F:efflux transmembrane transporter activity"/>
    <property type="evidence" value="ECO:0007669"/>
    <property type="project" value="TreeGrafter"/>
</dbReference>
<dbReference type="PANTHER" id="PTHR30469">
    <property type="entry name" value="MULTIDRUG RESISTANCE PROTEIN MDTA"/>
    <property type="match status" value="1"/>
</dbReference>
<dbReference type="GO" id="GO:1990281">
    <property type="term" value="C:efflux pump complex"/>
    <property type="evidence" value="ECO:0007669"/>
    <property type="project" value="TreeGrafter"/>
</dbReference>
<dbReference type="PANTHER" id="PTHR30469:SF15">
    <property type="entry name" value="HLYD FAMILY OF SECRETION PROTEINS"/>
    <property type="match status" value="1"/>
</dbReference>
<reference evidence="5" key="1">
    <citation type="submission" date="2015-01" db="EMBL/GenBank/DDBJ databases">
        <authorList>
            <person name="Manzoor Shahid"/>
            <person name="Zubair Saima"/>
        </authorList>
    </citation>
    <scope>NUCLEOTIDE SEQUENCE [LARGE SCALE GENOMIC DNA]</scope>
    <source>
        <strain evidence="5">Sp3</strain>
    </source>
</reference>
<dbReference type="RefSeq" id="WP_044664409.1">
    <property type="nucleotide sequence ID" value="NZ_CDRZ01000064.1"/>
</dbReference>
<dbReference type="Gene3D" id="2.40.50.100">
    <property type="match status" value="1"/>
</dbReference>
<dbReference type="EMBL" id="CDRZ01000064">
    <property type="protein sequence ID" value="CEO88197.1"/>
    <property type="molecule type" value="Genomic_DNA"/>
</dbReference>
<dbReference type="OrthoDB" id="1725043at2"/>
<dbReference type="Pfam" id="PF25984">
    <property type="entry name" value="BSH_YknX"/>
    <property type="match status" value="1"/>
</dbReference>
<keyword evidence="1" id="KW-0812">Transmembrane</keyword>
<dbReference type="AlphaFoldDB" id="A0A0B7MKL5"/>
<dbReference type="SUPFAM" id="SSF111369">
    <property type="entry name" value="HlyD-like secretion proteins"/>
    <property type="match status" value="1"/>
</dbReference>
<keyword evidence="1" id="KW-1133">Transmembrane helix</keyword>
<protein>
    <recommendedName>
        <fullName evidence="6">Efflux transporter, RND family, MFP subunit</fullName>
    </recommendedName>
</protein>
<dbReference type="Gene3D" id="2.40.420.20">
    <property type="match status" value="1"/>
</dbReference>
<feature type="transmembrane region" description="Helical" evidence="1">
    <location>
        <begin position="7"/>
        <end position="26"/>
    </location>
</feature>
<evidence type="ECO:0000313" key="5">
    <source>
        <dbReference type="Proteomes" id="UP000046155"/>
    </source>
</evidence>
<feature type="domain" description="YknX-like barrel-sandwich hybrid" evidence="2">
    <location>
        <begin position="68"/>
        <end position="157"/>
    </location>
</feature>
<dbReference type="InterPro" id="IPR058639">
    <property type="entry name" value="BSH_YknX-like"/>
</dbReference>
<feature type="domain" description="YknX-like beta-barrel" evidence="3">
    <location>
        <begin position="181"/>
        <end position="261"/>
    </location>
</feature>
<name>A0A0B7MKL5_9FIRM</name>
<organism evidence="4 5">
    <name type="scientific">Syntrophaceticus schinkii</name>
    <dbReference type="NCBI Taxonomy" id="499207"/>
    <lineage>
        <taxon>Bacteria</taxon>
        <taxon>Bacillati</taxon>
        <taxon>Bacillota</taxon>
        <taxon>Clostridia</taxon>
        <taxon>Thermoanaerobacterales</taxon>
        <taxon>Thermoanaerobacterales Family III. Incertae Sedis</taxon>
        <taxon>Syntrophaceticus</taxon>
    </lineage>
</organism>
<dbReference type="Proteomes" id="UP000046155">
    <property type="component" value="Unassembled WGS sequence"/>
</dbReference>
<sequence length="341" mass="37716">MTKKKKLLVFGVVAFFIIWIGALFWANHSKESRSDSADRKVAVYTIPDPQKVFGEGRFQYQNEVSFTPDASKGTVNKIHVQNGQKVDKGQLLFDYKNEQAIQQYQELEKELAALPAAAEGGDPAQQQEQSYAINRQLADLKGERYKNVTAPFAGVVAIPAHSEGNTEVIMRLVDPKLRFVASIGERDRLKVEPGQQVLITLYSDNREIEGKITFVGNEPVAAGGEDLAAAAQNTLSAYPVHVEIEAEQQAGVYPGFHAQMEATPAGEAPRIPKTAVFDSDGQACVWKVVNDKIHKTQITYSRWNDKYLNVLSGLEYGERIVRQADGEFKEGEKIAADSAED</sequence>
<proteinExistence type="predicted"/>
<keyword evidence="1" id="KW-0472">Membrane</keyword>
<evidence type="ECO:0000256" key="1">
    <source>
        <dbReference type="SAM" id="Phobius"/>
    </source>
</evidence>
<dbReference type="Gene3D" id="2.40.30.170">
    <property type="match status" value="1"/>
</dbReference>
<evidence type="ECO:0000259" key="2">
    <source>
        <dbReference type="Pfam" id="PF25984"/>
    </source>
</evidence>
<accession>A0A0B7MKL5</accession>
<dbReference type="InterPro" id="IPR058636">
    <property type="entry name" value="Beta-barrel_YknX"/>
</dbReference>
<evidence type="ECO:0008006" key="6">
    <source>
        <dbReference type="Google" id="ProtNLM"/>
    </source>
</evidence>
<keyword evidence="5" id="KW-1185">Reference proteome</keyword>
<evidence type="ECO:0000259" key="3">
    <source>
        <dbReference type="Pfam" id="PF25990"/>
    </source>
</evidence>
<dbReference type="Pfam" id="PF25990">
    <property type="entry name" value="Beta-barrel_YknX"/>
    <property type="match status" value="1"/>
</dbReference>
<evidence type="ECO:0000313" key="4">
    <source>
        <dbReference type="EMBL" id="CEO88197.1"/>
    </source>
</evidence>